<gene>
    <name evidence="1" type="ORF">OCV61_13840</name>
</gene>
<reference evidence="1 2" key="1">
    <citation type="journal article" date="2021" name="ISME Commun">
        <title>Automated analysis of genomic sequences facilitates high-throughput and comprehensive description of bacteria.</title>
        <authorList>
            <person name="Hitch T.C.A."/>
        </authorList>
    </citation>
    <scope>NUCLEOTIDE SEQUENCE [LARGE SCALE GENOMIC DNA]</scope>
    <source>
        <strain evidence="1 2">Sanger_23</strain>
    </source>
</reference>
<evidence type="ECO:0000313" key="2">
    <source>
        <dbReference type="Proteomes" id="UP001652409"/>
    </source>
</evidence>
<dbReference type="EMBL" id="JAOQJL010000031">
    <property type="protein sequence ID" value="MCU6766477.1"/>
    <property type="molecule type" value="Genomic_DNA"/>
</dbReference>
<dbReference type="RefSeq" id="WP_158422289.1">
    <property type="nucleotide sequence ID" value="NZ_JAOQJL010000031.1"/>
</dbReference>
<protein>
    <submittedName>
        <fullName evidence="1">V-type ATP synthase subunit E</fullName>
    </submittedName>
</protein>
<name>A0ABT2TW60_9FIRM</name>
<dbReference type="Gene3D" id="3.30.2320.30">
    <property type="entry name" value="ATP synthase, E subunit, C-terminal"/>
    <property type="match status" value="1"/>
</dbReference>
<dbReference type="InterPro" id="IPR038495">
    <property type="entry name" value="ATPase_E_C"/>
</dbReference>
<keyword evidence="2" id="KW-1185">Reference proteome</keyword>
<proteinExistence type="predicted"/>
<organism evidence="1 2">
    <name type="scientific">Blautia ammoniilytica</name>
    <dbReference type="NCBI Taxonomy" id="2981782"/>
    <lineage>
        <taxon>Bacteria</taxon>
        <taxon>Bacillati</taxon>
        <taxon>Bacillota</taxon>
        <taxon>Clostridia</taxon>
        <taxon>Lachnospirales</taxon>
        <taxon>Lachnospiraceae</taxon>
        <taxon>Blautia</taxon>
    </lineage>
</organism>
<comment type="caution">
    <text evidence="1">The sequence shown here is derived from an EMBL/GenBank/DDBJ whole genome shotgun (WGS) entry which is preliminary data.</text>
</comment>
<evidence type="ECO:0000313" key="1">
    <source>
        <dbReference type="EMBL" id="MCU6766477.1"/>
    </source>
</evidence>
<dbReference type="SUPFAM" id="SSF160527">
    <property type="entry name" value="V-type ATPase subunit E-like"/>
    <property type="match status" value="1"/>
</dbReference>
<accession>A0ABT2TW60</accession>
<dbReference type="Proteomes" id="UP001652409">
    <property type="component" value="Unassembled WGS sequence"/>
</dbReference>
<sequence>MTIEEKLQHFYDVSVEEASGSASQALEEHKKHLAKMFSDHKQTRQQDAQAQIKAETENAKREVNKALSAQQLTLKRNLTARENELKDELFVEVKERLTQFMSTTEYEDYLVRKIKEAVDFAKDDELFIFLSPEDEGLKHTMMARTGFPVQISKEPFIGGIRATIPSKNILIDNSFMESLHTLRKEFSFDGGPKA</sequence>